<dbReference type="RefSeq" id="WP_170303755.1">
    <property type="nucleotide sequence ID" value="NZ_BKAJ01000201.1"/>
</dbReference>
<keyword evidence="2 4" id="KW-0238">DNA-binding</keyword>
<reference evidence="6 7" key="1">
    <citation type="submission" date="2019-07" db="EMBL/GenBank/DDBJ databases">
        <title>Whole genome shotgun sequence of Reyranella soli NBRC 108950.</title>
        <authorList>
            <person name="Hosoyama A."/>
            <person name="Uohara A."/>
            <person name="Ohji S."/>
            <person name="Ichikawa N."/>
        </authorList>
    </citation>
    <scope>NUCLEOTIDE SEQUENCE [LARGE SCALE GENOMIC DNA]</scope>
    <source>
        <strain evidence="6 7">NBRC 108950</strain>
    </source>
</reference>
<gene>
    <name evidence="6" type="ORF">RSO01_82780</name>
</gene>
<comment type="caution">
    <text evidence="6">The sequence shown here is derived from an EMBL/GenBank/DDBJ whole genome shotgun (WGS) entry which is preliminary data.</text>
</comment>
<name>A0A512NQB6_9HYPH</name>
<proteinExistence type="predicted"/>
<dbReference type="InterPro" id="IPR036271">
    <property type="entry name" value="Tet_transcr_reg_TetR-rel_C_sf"/>
</dbReference>
<evidence type="ECO:0000256" key="3">
    <source>
        <dbReference type="ARBA" id="ARBA00023163"/>
    </source>
</evidence>
<dbReference type="PANTHER" id="PTHR47506">
    <property type="entry name" value="TRANSCRIPTIONAL REGULATORY PROTEIN"/>
    <property type="match status" value="1"/>
</dbReference>
<keyword evidence="3" id="KW-0804">Transcription</keyword>
<keyword evidence="1" id="KW-0805">Transcription regulation</keyword>
<evidence type="ECO:0000259" key="5">
    <source>
        <dbReference type="PROSITE" id="PS50977"/>
    </source>
</evidence>
<dbReference type="PANTHER" id="PTHR47506:SF1">
    <property type="entry name" value="HTH-TYPE TRANSCRIPTIONAL REGULATOR YJDC"/>
    <property type="match status" value="1"/>
</dbReference>
<dbReference type="Gene3D" id="1.10.10.60">
    <property type="entry name" value="Homeodomain-like"/>
    <property type="match status" value="1"/>
</dbReference>
<dbReference type="PROSITE" id="PS50977">
    <property type="entry name" value="HTH_TETR_2"/>
    <property type="match status" value="1"/>
</dbReference>
<dbReference type="AlphaFoldDB" id="A0A512NQB6"/>
<sequence>MFLAKGFTGASLDELAAAAGLNRPSLYAAFGDKEQLYIATLRFYGAKSIEGLDAILAGPGTIQQRLAKVYSAAIDLYTAPPHRPGCMIVGTAAVESPTYPRIGEAAAELLAAIEKSLERGFAASDLPKTPAPAERARMASAIMYAIAIRARLGTKASDLKAFANSMVPTICG</sequence>
<dbReference type="PROSITE" id="PS01081">
    <property type="entry name" value="HTH_TETR_1"/>
    <property type="match status" value="1"/>
</dbReference>
<dbReference type="GO" id="GO:0003677">
    <property type="term" value="F:DNA binding"/>
    <property type="evidence" value="ECO:0007669"/>
    <property type="project" value="UniProtKB-UniRule"/>
</dbReference>
<dbReference type="InterPro" id="IPR023772">
    <property type="entry name" value="DNA-bd_HTH_TetR-type_CS"/>
</dbReference>
<dbReference type="InterPro" id="IPR001647">
    <property type="entry name" value="HTH_TetR"/>
</dbReference>
<evidence type="ECO:0000256" key="2">
    <source>
        <dbReference type="ARBA" id="ARBA00023125"/>
    </source>
</evidence>
<feature type="DNA-binding region" description="H-T-H motif" evidence="4">
    <location>
        <begin position="11"/>
        <end position="30"/>
    </location>
</feature>
<evidence type="ECO:0000313" key="6">
    <source>
        <dbReference type="EMBL" id="GEP61112.1"/>
    </source>
</evidence>
<dbReference type="EMBL" id="BKAJ01000201">
    <property type="protein sequence ID" value="GEP61112.1"/>
    <property type="molecule type" value="Genomic_DNA"/>
</dbReference>
<protein>
    <submittedName>
        <fullName evidence="6">TetR family transcriptional regulator</fullName>
    </submittedName>
</protein>
<feature type="domain" description="HTH tetR-type" evidence="5">
    <location>
        <begin position="1"/>
        <end position="48"/>
    </location>
</feature>
<dbReference type="Proteomes" id="UP000321058">
    <property type="component" value="Unassembled WGS sequence"/>
</dbReference>
<accession>A0A512NQB6</accession>
<dbReference type="Pfam" id="PF00440">
    <property type="entry name" value="TetR_N"/>
    <property type="match status" value="1"/>
</dbReference>
<evidence type="ECO:0000256" key="1">
    <source>
        <dbReference type="ARBA" id="ARBA00023015"/>
    </source>
</evidence>
<dbReference type="SUPFAM" id="SSF48498">
    <property type="entry name" value="Tetracyclin repressor-like, C-terminal domain"/>
    <property type="match status" value="1"/>
</dbReference>
<organism evidence="6 7">
    <name type="scientific">Reyranella soli</name>
    <dbReference type="NCBI Taxonomy" id="1230389"/>
    <lineage>
        <taxon>Bacteria</taxon>
        <taxon>Pseudomonadati</taxon>
        <taxon>Pseudomonadota</taxon>
        <taxon>Alphaproteobacteria</taxon>
        <taxon>Hyphomicrobiales</taxon>
        <taxon>Reyranellaceae</taxon>
        <taxon>Reyranella</taxon>
    </lineage>
</organism>
<keyword evidence="7" id="KW-1185">Reference proteome</keyword>
<dbReference type="InterPro" id="IPR009057">
    <property type="entry name" value="Homeodomain-like_sf"/>
</dbReference>
<evidence type="ECO:0000256" key="4">
    <source>
        <dbReference type="PROSITE-ProRule" id="PRU00335"/>
    </source>
</evidence>
<dbReference type="Gene3D" id="1.10.357.10">
    <property type="entry name" value="Tetracycline Repressor, domain 2"/>
    <property type="match status" value="1"/>
</dbReference>
<evidence type="ECO:0000313" key="7">
    <source>
        <dbReference type="Proteomes" id="UP000321058"/>
    </source>
</evidence>
<dbReference type="SUPFAM" id="SSF46689">
    <property type="entry name" value="Homeodomain-like"/>
    <property type="match status" value="1"/>
</dbReference>